<dbReference type="AlphaFoldDB" id="A0ABD3I9Y1"/>
<keyword evidence="4" id="KW-1185">Reference proteome</keyword>
<gene>
    <name evidence="3" type="ORF">R1sor_018494</name>
</gene>
<dbReference type="Proteomes" id="UP001633002">
    <property type="component" value="Unassembled WGS sequence"/>
</dbReference>
<dbReference type="EMBL" id="JBJQOH010000001">
    <property type="protein sequence ID" value="KAL3700472.1"/>
    <property type="molecule type" value="Genomic_DNA"/>
</dbReference>
<feature type="domain" description="TLDc" evidence="2">
    <location>
        <begin position="324"/>
        <end position="502"/>
    </location>
</feature>
<comment type="caution">
    <text evidence="3">The sequence shown here is derived from an EMBL/GenBank/DDBJ whole genome shotgun (WGS) entry which is preliminary data.</text>
</comment>
<evidence type="ECO:0000313" key="3">
    <source>
        <dbReference type="EMBL" id="KAL3700472.1"/>
    </source>
</evidence>
<evidence type="ECO:0000256" key="1">
    <source>
        <dbReference type="SAM" id="MobiDB-lite"/>
    </source>
</evidence>
<dbReference type="SMART" id="SM00584">
    <property type="entry name" value="TLDc"/>
    <property type="match status" value="1"/>
</dbReference>
<accession>A0ABD3I9Y1</accession>
<dbReference type="InterPro" id="IPR006571">
    <property type="entry name" value="TLDc_dom"/>
</dbReference>
<sequence length="558" mass="60296">MGAGQSSNAGSGLTDLETKLRGSGDLGTLERAFHSLTQSHSPSGATDKHALLPTTRLEECFQLAPLTVKEGINEIMAKVGQAIVSEFYDSKDEKVNWIQFLEGYEKCSAGTGTEHLKHLFSVLIRASGLAEEGSKQGETSVKKNEDKKVDVGFLTGAQFLDFLHICWLFMCHARLPAEGVTAADLEVSLPKADFLLSAVVSACDLKSTGEKSQAQNDLETVLSVSEISSWVLRTLPTLTECLVRFVRAQLSRVPATSKGNDAEKHNSSTQLSAGKGEVGTSPQDGEGDNLSRKDSLLLHSGVAWAVGLSLRDYAAAEILFRASCGIIASADSELPTPLYRSSVHGSGLNRFWVCVNGYRAPVLILISAQTQGESSAGTTFTIGALIAGGFENKTVAYGASGSCLYSVEPLFCPYRSAGKDKYYVYSHKQNAGVGYSAQKSVEGIGFGGSYGKERVWLNEDLTTMILRHHAVDKTYHPGALVPGQGFSQITAGVLEVEIWGLGGAKAEEEQAKVLKRENLFSEQRRKVDLAAFGNWENSPEKMMMDMMSDPNRARREER</sequence>
<feature type="region of interest" description="Disordered" evidence="1">
    <location>
        <begin position="256"/>
        <end position="290"/>
    </location>
</feature>
<evidence type="ECO:0000259" key="2">
    <source>
        <dbReference type="SMART" id="SM00584"/>
    </source>
</evidence>
<dbReference type="PANTHER" id="PTHR23354">
    <property type="entry name" value="NUCLEOLAR PROTEIN 7/ESTROGEN RECEPTOR COACTIVATOR-RELATED"/>
    <property type="match status" value="1"/>
</dbReference>
<name>A0ABD3I9Y1_9MARC</name>
<evidence type="ECO:0000313" key="4">
    <source>
        <dbReference type="Proteomes" id="UP001633002"/>
    </source>
</evidence>
<proteinExistence type="predicted"/>
<organism evidence="3 4">
    <name type="scientific">Riccia sorocarpa</name>
    <dbReference type="NCBI Taxonomy" id="122646"/>
    <lineage>
        <taxon>Eukaryota</taxon>
        <taxon>Viridiplantae</taxon>
        <taxon>Streptophyta</taxon>
        <taxon>Embryophyta</taxon>
        <taxon>Marchantiophyta</taxon>
        <taxon>Marchantiopsida</taxon>
        <taxon>Marchantiidae</taxon>
        <taxon>Marchantiales</taxon>
        <taxon>Ricciaceae</taxon>
        <taxon>Riccia</taxon>
    </lineage>
</organism>
<dbReference type="Pfam" id="PF07534">
    <property type="entry name" value="TLD"/>
    <property type="match status" value="1"/>
</dbReference>
<dbReference type="PANTHER" id="PTHR23354:SF104">
    <property type="entry name" value="TLD-DOMAIN CONTAINING NUCLEOLAR PROTEIN"/>
    <property type="match status" value="1"/>
</dbReference>
<protein>
    <recommendedName>
        <fullName evidence="2">TLDc domain-containing protein</fullName>
    </recommendedName>
</protein>
<reference evidence="3 4" key="1">
    <citation type="submission" date="2024-09" db="EMBL/GenBank/DDBJ databases">
        <title>Chromosome-scale assembly of Riccia sorocarpa.</title>
        <authorList>
            <person name="Paukszto L."/>
        </authorList>
    </citation>
    <scope>NUCLEOTIDE SEQUENCE [LARGE SCALE GENOMIC DNA]</scope>
    <source>
        <strain evidence="3">LP-2024</strain>
        <tissue evidence="3">Aerial parts of the thallus</tissue>
    </source>
</reference>